<accession>A0AAN6T2X9</accession>
<reference evidence="1" key="2">
    <citation type="submission" date="2023-05" db="EMBL/GenBank/DDBJ databases">
        <authorList>
            <consortium name="Lawrence Berkeley National Laboratory"/>
            <person name="Steindorff A."/>
            <person name="Hensen N."/>
            <person name="Bonometti L."/>
            <person name="Westerberg I."/>
            <person name="Brannstrom I.O."/>
            <person name="Guillou S."/>
            <person name="Cros-Aarteil S."/>
            <person name="Calhoun S."/>
            <person name="Haridas S."/>
            <person name="Kuo A."/>
            <person name="Mondo S."/>
            <person name="Pangilinan J."/>
            <person name="Riley R."/>
            <person name="Labutti K."/>
            <person name="Andreopoulos B."/>
            <person name="Lipzen A."/>
            <person name="Chen C."/>
            <person name="Yanf M."/>
            <person name="Daum C."/>
            <person name="Ng V."/>
            <person name="Clum A."/>
            <person name="Ohm R."/>
            <person name="Martin F."/>
            <person name="Silar P."/>
            <person name="Natvig D."/>
            <person name="Lalanne C."/>
            <person name="Gautier V."/>
            <person name="Ament-Velasquez S.L."/>
            <person name="Kruys A."/>
            <person name="Hutchinson M.I."/>
            <person name="Powell A.J."/>
            <person name="Barry K."/>
            <person name="Miller A.N."/>
            <person name="Grigoriev I.V."/>
            <person name="Debuchy R."/>
            <person name="Gladieux P."/>
            <person name="Thoren M.H."/>
            <person name="Johannesson H."/>
        </authorList>
    </citation>
    <scope>NUCLEOTIDE SEQUENCE</scope>
    <source>
        <strain evidence="1">CBS 757.83</strain>
    </source>
</reference>
<dbReference type="Proteomes" id="UP001305647">
    <property type="component" value="Unassembled WGS sequence"/>
</dbReference>
<dbReference type="AlphaFoldDB" id="A0AAN6T2X9"/>
<evidence type="ECO:0000313" key="1">
    <source>
        <dbReference type="EMBL" id="KAK4102102.1"/>
    </source>
</evidence>
<reference evidence="1" key="1">
    <citation type="journal article" date="2023" name="Mol. Phylogenet. Evol.">
        <title>Genome-scale phylogeny and comparative genomics of the fungal order Sordariales.</title>
        <authorList>
            <person name="Hensen N."/>
            <person name="Bonometti L."/>
            <person name="Westerberg I."/>
            <person name="Brannstrom I.O."/>
            <person name="Guillou S."/>
            <person name="Cros-Aarteil S."/>
            <person name="Calhoun S."/>
            <person name="Haridas S."/>
            <person name="Kuo A."/>
            <person name="Mondo S."/>
            <person name="Pangilinan J."/>
            <person name="Riley R."/>
            <person name="LaButti K."/>
            <person name="Andreopoulos B."/>
            <person name="Lipzen A."/>
            <person name="Chen C."/>
            <person name="Yan M."/>
            <person name="Daum C."/>
            <person name="Ng V."/>
            <person name="Clum A."/>
            <person name="Steindorff A."/>
            <person name="Ohm R.A."/>
            <person name="Martin F."/>
            <person name="Silar P."/>
            <person name="Natvig D.O."/>
            <person name="Lalanne C."/>
            <person name="Gautier V."/>
            <person name="Ament-Velasquez S.L."/>
            <person name="Kruys A."/>
            <person name="Hutchinson M.I."/>
            <person name="Powell A.J."/>
            <person name="Barry K."/>
            <person name="Miller A.N."/>
            <person name="Grigoriev I.V."/>
            <person name="Debuchy R."/>
            <person name="Gladieux P."/>
            <person name="Hiltunen Thoren M."/>
            <person name="Johannesson H."/>
        </authorList>
    </citation>
    <scope>NUCLEOTIDE SEQUENCE</scope>
    <source>
        <strain evidence="1">CBS 757.83</strain>
    </source>
</reference>
<organism evidence="1 2">
    <name type="scientific">Parathielavia hyrcaniae</name>
    <dbReference type="NCBI Taxonomy" id="113614"/>
    <lineage>
        <taxon>Eukaryota</taxon>
        <taxon>Fungi</taxon>
        <taxon>Dikarya</taxon>
        <taxon>Ascomycota</taxon>
        <taxon>Pezizomycotina</taxon>
        <taxon>Sordariomycetes</taxon>
        <taxon>Sordariomycetidae</taxon>
        <taxon>Sordariales</taxon>
        <taxon>Chaetomiaceae</taxon>
        <taxon>Parathielavia</taxon>
    </lineage>
</organism>
<keyword evidence="2" id="KW-1185">Reference proteome</keyword>
<proteinExistence type="predicted"/>
<dbReference type="EMBL" id="MU863632">
    <property type="protein sequence ID" value="KAK4102102.1"/>
    <property type="molecule type" value="Genomic_DNA"/>
</dbReference>
<name>A0AAN6T2X9_9PEZI</name>
<sequence length="229" mass="25589">MGRNNRIVLMRRLVVFQDWKWWASPIFSSRRRPGRSRRQRQTESVDPVCALSVTVPASCCQAFDVGHVLYCVIQRTCCAVGRNKPFILNLRVELKLVLRKWGLEVEAAMSSDGIAQSVTARSVRRADSGPRTTSLMKGFVRKPVSSQSSEPSVPAAADGLTGGLRTGLKSDGNAILCTVWPEVKVETERLRYRQAHHRKRSLFLVEAASCFCQGIFDEVNKSLGRQPVD</sequence>
<protein>
    <submittedName>
        <fullName evidence="1">Uncharacterized protein</fullName>
    </submittedName>
</protein>
<comment type="caution">
    <text evidence="1">The sequence shown here is derived from an EMBL/GenBank/DDBJ whole genome shotgun (WGS) entry which is preliminary data.</text>
</comment>
<evidence type="ECO:0000313" key="2">
    <source>
        <dbReference type="Proteomes" id="UP001305647"/>
    </source>
</evidence>
<gene>
    <name evidence="1" type="ORF">N658DRAFT_351550</name>
</gene>